<dbReference type="PATRIC" id="fig|1454006.5.peg.1568"/>
<evidence type="ECO:0000313" key="1">
    <source>
        <dbReference type="EMBL" id="AJR03569.1"/>
    </source>
</evidence>
<dbReference type="OrthoDB" id="1163890at2"/>
<protein>
    <submittedName>
        <fullName evidence="1">Uncharacterized protein</fullName>
    </submittedName>
</protein>
<evidence type="ECO:0000313" key="2">
    <source>
        <dbReference type="Proteomes" id="UP000032229"/>
    </source>
</evidence>
<reference evidence="1 2" key="1">
    <citation type="submission" date="2014-02" db="EMBL/GenBank/DDBJ databases">
        <authorList>
            <person name="Young C.-C."/>
            <person name="Hameed A."/>
            <person name="Huang H.-C."/>
            <person name="Shahina M."/>
        </authorList>
    </citation>
    <scope>NUCLEOTIDE SEQUENCE [LARGE SCALE GENOMIC DNA]</scope>
    <source>
        <strain evidence="1 2">CC-SAMT-1</strain>
    </source>
</reference>
<sequence>MDILAQITEEEATTNGNLPQGFLFASIKNVGTSTALVNNVPLPPGEAKSYPFVGKGYQAVNYEPQGSTLRILRIL</sequence>
<dbReference type="EMBL" id="CP007202">
    <property type="protein sequence ID" value="AJR03569.1"/>
    <property type="molecule type" value="Genomic_DNA"/>
</dbReference>
<dbReference type="AlphaFoldDB" id="A0A0C5WEC4"/>
<dbReference type="HOGENOM" id="CLU_2667440_0_0_10"/>
<proteinExistence type="predicted"/>
<gene>
    <name evidence="1" type="ORF">AW14_07955</name>
</gene>
<dbReference type="RefSeq" id="WP_044638292.1">
    <property type="nucleotide sequence ID" value="NZ_CP007202.1"/>
</dbReference>
<keyword evidence="2" id="KW-1185">Reference proteome</keyword>
<organism evidence="1 2">
    <name type="scientific">Siansivirga zeaxanthinifaciens CC-SAMT-1</name>
    <dbReference type="NCBI Taxonomy" id="1454006"/>
    <lineage>
        <taxon>Bacteria</taxon>
        <taxon>Pseudomonadati</taxon>
        <taxon>Bacteroidota</taxon>
        <taxon>Flavobacteriia</taxon>
        <taxon>Flavobacteriales</taxon>
        <taxon>Flavobacteriaceae</taxon>
        <taxon>Siansivirga</taxon>
    </lineage>
</organism>
<name>A0A0C5WEC4_9FLAO</name>
<accession>A0A0C5WEC4</accession>
<dbReference type="Proteomes" id="UP000032229">
    <property type="component" value="Chromosome"/>
</dbReference>
<dbReference type="STRING" id="1454006.AW14_07955"/>
<dbReference type="KEGG" id="sze:AW14_07955"/>